<dbReference type="CDD" id="cd07182">
    <property type="entry name" value="RNase_HII_bacteria_HII_like"/>
    <property type="match status" value="1"/>
</dbReference>
<keyword evidence="17" id="KW-1185">Reference proteome</keyword>
<organism evidence="16 17">
    <name type="scientific">Aciditerrimonas ferrireducens</name>
    <dbReference type="NCBI Taxonomy" id="667306"/>
    <lineage>
        <taxon>Bacteria</taxon>
        <taxon>Bacillati</taxon>
        <taxon>Actinomycetota</taxon>
        <taxon>Acidimicrobiia</taxon>
        <taxon>Acidimicrobiales</taxon>
        <taxon>Acidimicrobiaceae</taxon>
        <taxon>Aciditerrimonas</taxon>
    </lineage>
</organism>
<comment type="cofactor">
    <cofactor evidence="2">
        <name>Mn(2+)</name>
        <dbReference type="ChEBI" id="CHEBI:29035"/>
    </cofactor>
</comment>
<dbReference type="PANTHER" id="PTHR10954">
    <property type="entry name" value="RIBONUCLEASE H2 SUBUNIT A"/>
    <property type="match status" value="1"/>
</dbReference>
<feature type="non-terminal residue" evidence="16">
    <location>
        <position position="1"/>
    </location>
</feature>
<evidence type="ECO:0000313" key="16">
    <source>
        <dbReference type="EMBL" id="MFC0082952.1"/>
    </source>
</evidence>
<evidence type="ECO:0000256" key="8">
    <source>
        <dbReference type="ARBA" id="ARBA00022722"/>
    </source>
</evidence>
<dbReference type="PANTHER" id="PTHR10954:SF18">
    <property type="entry name" value="RIBONUCLEASE HII"/>
    <property type="match status" value="1"/>
</dbReference>
<comment type="caution">
    <text evidence="16">The sequence shown here is derived from an EMBL/GenBank/DDBJ whole genome shotgun (WGS) entry which is preliminary data.</text>
</comment>
<evidence type="ECO:0000313" key="17">
    <source>
        <dbReference type="Proteomes" id="UP001589788"/>
    </source>
</evidence>
<evidence type="ECO:0000256" key="4">
    <source>
        <dbReference type="ARBA" id="ARBA00004065"/>
    </source>
</evidence>
<evidence type="ECO:0000256" key="2">
    <source>
        <dbReference type="ARBA" id="ARBA00001936"/>
    </source>
</evidence>
<keyword evidence="11 14" id="KW-0378">Hydrolase</keyword>
<dbReference type="RefSeq" id="WP_377790674.1">
    <property type="nucleotide sequence ID" value="NZ_JBHLYQ010000198.1"/>
</dbReference>
<evidence type="ECO:0000259" key="15">
    <source>
        <dbReference type="PROSITE" id="PS51975"/>
    </source>
</evidence>
<dbReference type="Gene3D" id="3.30.420.10">
    <property type="entry name" value="Ribonuclease H-like superfamily/Ribonuclease H"/>
    <property type="match status" value="1"/>
</dbReference>
<dbReference type="GO" id="GO:0004523">
    <property type="term" value="F:RNA-DNA hybrid ribonuclease activity"/>
    <property type="evidence" value="ECO:0007669"/>
    <property type="project" value="UniProtKB-EC"/>
</dbReference>
<dbReference type="InterPro" id="IPR022898">
    <property type="entry name" value="RNase_HII"/>
</dbReference>
<feature type="domain" description="RNase H type-2" evidence="15">
    <location>
        <begin position="1"/>
        <end position="172"/>
    </location>
</feature>
<dbReference type="EMBL" id="JBHLYQ010000198">
    <property type="protein sequence ID" value="MFC0082952.1"/>
    <property type="molecule type" value="Genomic_DNA"/>
</dbReference>
<dbReference type="SUPFAM" id="SSF53098">
    <property type="entry name" value="Ribonuclease H-like"/>
    <property type="match status" value="1"/>
</dbReference>
<comment type="function">
    <text evidence="4 14">Endonuclease that specifically degrades the RNA of RNA-DNA hybrids.</text>
</comment>
<gene>
    <name evidence="16" type="ORF">ACFFRE_12515</name>
</gene>
<keyword evidence="12" id="KW-0464">Manganese</keyword>
<comment type="caution">
    <text evidence="13">Lacks conserved residue(s) required for the propagation of feature annotation.</text>
</comment>
<dbReference type="InterPro" id="IPR036397">
    <property type="entry name" value="RNaseH_sf"/>
</dbReference>
<evidence type="ECO:0000256" key="1">
    <source>
        <dbReference type="ARBA" id="ARBA00000077"/>
    </source>
</evidence>
<evidence type="ECO:0000256" key="5">
    <source>
        <dbReference type="ARBA" id="ARBA00004496"/>
    </source>
</evidence>
<evidence type="ECO:0000256" key="10">
    <source>
        <dbReference type="ARBA" id="ARBA00022759"/>
    </source>
</evidence>
<keyword evidence="8 14" id="KW-0540">Nuclease</keyword>
<evidence type="ECO:0000256" key="11">
    <source>
        <dbReference type="ARBA" id="ARBA00022801"/>
    </source>
</evidence>
<comment type="catalytic activity">
    <reaction evidence="1 14">
        <text>Endonucleolytic cleavage to 5'-phosphomonoester.</text>
        <dbReference type="EC" id="3.1.26.4"/>
    </reaction>
</comment>
<evidence type="ECO:0000256" key="7">
    <source>
        <dbReference type="ARBA" id="ARBA00022490"/>
    </source>
</evidence>
<evidence type="ECO:0000256" key="9">
    <source>
        <dbReference type="ARBA" id="ARBA00022723"/>
    </source>
</evidence>
<evidence type="ECO:0000256" key="12">
    <source>
        <dbReference type="ARBA" id="ARBA00023211"/>
    </source>
</evidence>
<dbReference type="Proteomes" id="UP001589788">
    <property type="component" value="Unassembled WGS sequence"/>
</dbReference>
<reference evidence="16 17" key="1">
    <citation type="submission" date="2024-09" db="EMBL/GenBank/DDBJ databases">
        <authorList>
            <person name="Sun Q."/>
            <person name="Mori K."/>
        </authorList>
    </citation>
    <scope>NUCLEOTIDE SEQUENCE [LARGE SCALE GENOMIC DNA]</scope>
    <source>
        <strain evidence="16 17">JCM 15389</strain>
    </source>
</reference>
<comment type="subcellular location">
    <subcellularLocation>
        <location evidence="5">Cytoplasm</location>
    </subcellularLocation>
</comment>
<dbReference type="PROSITE" id="PS51975">
    <property type="entry name" value="RNASE_H_2"/>
    <property type="match status" value="1"/>
</dbReference>
<evidence type="ECO:0000256" key="6">
    <source>
        <dbReference type="ARBA" id="ARBA00007383"/>
    </source>
</evidence>
<keyword evidence="7" id="KW-0963">Cytoplasm</keyword>
<evidence type="ECO:0000256" key="14">
    <source>
        <dbReference type="RuleBase" id="RU003515"/>
    </source>
</evidence>
<dbReference type="InterPro" id="IPR012337">
    <property type="entry name" value="RNaseH-like_sf"/>
</dbReference>
<dbReference type="Pfam" id="PF01351">
    <property type="entry name" value="RNase_HII"/>
    <property type="match status" value="1"/>
</dbReference>
<proteinExistence type="inferred from homology"/>
<comment type="similarity">
    <text evidence="6 14">Belongs to the RNase HII family.</text>
</comment>
<accession>A0ABV6C7I5</accession>
<dbReference type="InterPro" id="IPR024567">
    <property type="entry name" value="RNase_HII/HIII_dom"/>
</dbReference>
<evidence type="ECO:0000256" key="13">
    <source>
        <dbReference type="PROSITE-ProRule" id="PRU01319"/>
    </source>
</evidence>
<keyword evidence="10 14" id="KW-0255">Endonuclease</keyword>
<dbReference type="EC" id="3.1.26.4" evidence="14"/>
<name>A0ABV6C7I5_9ACTN</name>
<comment type="cofactor">
    <cofactor evidence="3">
        <name>Mg(2+)</name>
        <dbReference type="ChEBI" id="CHEBI:18420"/>
    </cofactor>
</comment>
<protein>
    <recommendedName>
        <fullName evidence="14">Ribonuclease</fullName>
        <ecNumber evidence="14">3.1.26.4</ecNumber>
    </recommendedName>
</protein>
<evidence type="ECO:0000256" key="3">
    <source>
        <dbReference type="ARBA" id="ARBA00001946"/>
    </source>
</evidence>
<keyword evidence="9" id="KW-0479">Metal-binding</keyword>
<dbReference type="InterPro" id="IPR001352">
    <property type="entry name" value="RNase_HII/HIII"/>
</dbReference>
<sequence>LALVPGAGPAPTEVRDSKLLGASRREALVPALVGWAHGVAVGHAAASEVDREGLLGALRLATLRALAQLPRPDVVLLDGPLDWLGEKAPGRVLAVVAADRRCVSVAGASVVAKVHRDRLMTGLAARYPGYGWDRNKGYGTAEHRSALARLGPSPLHRRSWCLPSEPGSGTQDALELR</sequence>